<dbReference type="RefSeq" id="WP_341400686.1">
    <property type="nucleotide sequence ID" value="NZ_JBBUTI010000016.1"/>
</dbReference>
<name>A0ABU9CDK5_9BURK</name>
<sequence>MDARWGWALALLAMVTAAWQFGLPGLALGATVVVFWLVLQFSRSLRVMKDAGGAPMGSVANAVMFHAKLQAGWPMLKVLPLAGSLGRKVSDDPETWAWQDASGDSVELVFEAGRLARWQLVRAATS</sequence>
<evidence type="ECO:0000313" key="2">
    <source>
        <dbReference type="EMBL" id="MEK8048375.1"/>
    </source>
</evidence>
<evidence type="ECO:0000313" key="3">
    <source>
        <dbReference type="Proteomes" id="UP001379945"/>
    </source>
</evidence>
<keyword evidence="1" id="KW-0472">Membrane</keyword>
<protein>
    <recommendedName>
        <fullName evidence="4">Glycerate kinase</fullName>
    </recommendedName>
</protein>
<dbReference type="Proteomes" id="UP001379945">
    <property type="component" value="Unassembled WGS sequence"/>
</dbReference>
<keyword evidence="3" id="KW-1185">Reference proteome</keyword>
<keyword evidence="1" id="KW-0812">Transmembrane</keyword>
<evidence type="ECO:0000256" key="1">
    <source>
        <dbReference type="SAM" id="Phobius"/>
    </source>
</evidence>
<gene>
    <name evidence="2" type="ORF">AACH00_18625</name>
</gene>
<accession>A0ABU9CDK5</accession>
<comment type="caution">
    <text evidence="2">The sequence shown here is derived from an EMBL/GenBank/DDBJ whole genome shotgun (WGS) entry which is preliminary data.</text>
</comment>
<organism evidence="2 3">
    <name type="scientific">Ideonella margarita</name>
    <dbReference type="NCBI Taxonomy" id="2984191"/>
    <lineage>
        <taxon>Bacteria</taxon>
        <taxon>Pseudomonadati</taxon>
        <taxon>Pseudomonadota</taxon>
        <taxon>Betaproteobacteria</taxon>
        <taxon>Burkholderiales</taxon>
        <taxon>Sphaerotilaceae</taxon>
        <taxon>Ideonella</taxon>
    </lineage>
</organism>
<dbReference type="EMBL" id="JBBUTI010000016">
    <property type="protein sequence ID" value="MEK8048375.1"/>
    <property type="molecule type" value="Genomic_DNA"/>
</dbReference>
<feature type="transmembrane region" description="Helical" evidence="1">
    <location>
        <begin position="6"/>
        <end position="39"/>
    </location>
</feature>
<proteinExistence type="predicted"/>
<keyword evidence="1" id="KW-1133">Transmembrane helix</keyword>
<evidence type="ECO:0008006" key="4">
    <source>
        <dbReference type="Google" id="ProtNLM"/>
    </source>
</evidence>
<reference evidence="2 3" key="1">
    <citation type="submission" date="2024-04" db="EMBL/GenBank/DDBJ databases">
        <title>Novel species of the genus Ideonella isolated from streams.</title>
        <authorList>
            <person name="Lu H."/>
        </authorList>
    </citation>
    <scope>NUCLEOTIDE SEQUENCE [LARGE SCALE GENOMIC DNA]</scope>
    <source>
        <strain evidence="2 3">LYT19W</strain>
    </source>
</reference>